<proteinExistence type="predicted"/>
<comment type="caution">
    <text evidence="1">The sequence shown here is derived from an EMBL/GenBank/DDBJ whole genome shotgun (WGS) entry which is preliminary data.</text>
</comment>
<keyword evidence="2" id="KW-1185">Reference proteome</keyword>
<reference evidence="1 2" key="1">
    <citation type="journal article" date="2019" name="Genome Biol. Evol.">
        <title>Insights into the evolution of the New World diploid cottons (Gossypium, subgenus Houzingenia) based on genome sequencing.</title>
        <authorList>
            <person name="Grover C.E."/>
            <person name="Arick M.A. 2nd"/>
            <person name="Thrash A."/>
            <person name="Conover J.L."/>
            <person name="Sanders W.S."/>
            <person name="Peterson D.G."/>
            <person name="Frelichowski J.E."/>
            <person name="Scheffler J.A."/>
            <person name="Scheffler B.E."/>
            <person name="Wendel J.F."/>
        </authorList>
    </citation>
    <scope>NUCLEOTIDE SEQUENCE [LARGE SCALE GENOMIC DNA]</scope>
    <source>
        <strain evidence="1">4</strain>
        <tissue evidence="1">Leaf</tissue>
    </source>
</reference>
<protein>
    <submittedName>
        <fullName evidence="1">Uncharacterized protein</fullName>
    </submittedName>
</protein>
<dbReference type="EMBL" id="JABEZV010448163">
    <property type="protein sequence ID" value="MBA0730972.1"/>
    <property type="molecule type" value="Genomic_DNA"/>
</dbReference>
<name>A0A7J9B463_9ROSI</name>
<accession>A0A7J9B463</accession>
<evidence type="ECO:0000313" key="2">
    <source>
        <dbReference type="Proteomes" id="UP000593574"/>
    </source>
</evidence>
<dbReference type="AlphaFoldDB" id="A0A7J9B463"/>
<organism evidence="1 2">
    <name type="scientific">Gossypium laxum</name>
    <dbReference type="NCBI Taxonomy" id="34288"/>
    <lineage>
        <taxon>Eukaryota</taxon>
        <taxon>Viridiplantae</taxon>
        <taxon>Streptophyta</taxon>
        <taxon>Embryophyta</taxon>
        <taxon>Tracheophyta</taxon>
        <taxon>Spermatophyta</taxon>
        <taxon>Magnoliopsida</taxon>
        <taxon>eudicotyledons</taxon>
        <taxon>Gunneridae</taxon>
        <taxon>Pentapetalae</taxon>
        <taxon>rosids</taxon>
        <taxon>malvids</taxon>
        <taxon>Malvales</taxon>
        <taxon>Malvaceae</taxon>
        <taxon>Malvoideae</taxon>
        <taxon>Gossypium</taxon>
    </lineage>
</organism>
<sequence length="57" mass="6574">MGKAVTQVREVADHLQTLAVQADMLNLKYESESDRGRELPWLLRKVKALSIRARSYM</sequence>
<dbReference type="Proteomes" id="UP000593574">
    <property type="component" value="Unassembled WGS sequence"/>
</dbReference>
<gene>
    <name evidence="1" type="ORF">Golax_023321</name>
</gene>
<evidence type="ECO:0000313" key="1">
    <source>
        <dbReference type="EMBL" id="MBA0730972.1"/>
    </source>
</evidence>